<sequence>MSTTGYPHIAIIGCGASGITAALHVREQLGLNSFTIFERNGGPGGVWLENTYPGAACDVPSQYYSSASTLNPSWSSHYSGRSEIQAYWAKLHSEQGLDKHTRYHLECKRAIWSDRANQWTLTFCNGLNDESIDVVADIIIAGIGGFSIPNMQTDSLPGIDTFRGPVFHTSRWNHSIDLRGKRVGVIGNGCSAAQLVPALSADPSTEVINFVRTPQWYLRRHNEPFSAWIKWVYRNVPLANRLARWILLLVIDMTSPMFHRNGTKLRTKTEKNSAAYIRQTAPEKYMDFLIPKFSLGAKRMIYDPGYLESLHRPNVQLVYNNGITQVTEYGVILKNGETRKLDVIVLATGFDTVTFLTSMVIRGRNGADLKEVWDKKGGAEAYYCSLVPQFPNLYMLGGPNSASGFQSHKFTSVISVIFMVECQVRFVCKVIQHMLQVKASYVEPTPQADARFNSWVQKELQDTVYGMDKVQSWYKTASGKIHTVWPKSGLAFYWMMMFPKWDEMEFVGGRRPDATTSFVLAWTALIAAVFGVCTQYSLSHYIKNNSTSTPTTLGIFEQRFRAVCGMEKEEG</sequence>
<dbReference type="SUPFAM" id="SSF51905">
    <property type="entry name" value="FAD/NAD(P)-binding domain"/>
    <property type="match status" value="1"/>
</dbReference>
<protein>
    <submittedName>
        <fullName evidence="5">FAD/NADP-binding domain-containing protein</fullName>
    </submittedName>
</protein>
<dbReference type="STRING" id="1858805.M5FVM1"/>
<accession>M5FVM1</accession>
<gene>
    <name evidence="5" type="ORF">DACRYDRAFT_18771</name>
</gene>
<dbReference type="GO" id="GO:0050660">
    <property type="term" value="F:flavin adenine dinucleotide binding"/>
    <property type="evidence" value="ECO:0007669"/>
    <property type="project" value="InterPro"/>
</dbReference>
<dbReference type="GO" id="GO:0004499">
    <property type="term" value="F:N,N-dimethylaniline monooxygenase activity"/>
    <property type="evidence" value="ECO:0007669"/>
    <property type="project" value="InterPro"/>
</dbReference>
<keyword evidence="3" id="KW-0274">FAD</keyword>
<evidence type="ECO:0000256" key="2">
    <source>
        <dbReference type="ARBA" id="ARBA00022630"/>
    </source>
</evidence>
<dbReference type="Pfam" id="PF00743">
    <property type="entry name" value="FMO-like"/>
    <property type="match status" value="1"/>
</dbReference>
<dbReference type="PANTHER" id="PTHR42877">
    <property type="entry name" value="L-ORNITHINE N(5)-MONOOXYGENASE-RELATED"/>
    <property type="match status" value="1"/>
</dbReference>
<dbReference type="GeneID" id="63686448"/>
<name>M5FVM1_DACPD</name>
<dbReference type="AlphaFoldDB" id="M5FVM1"/>
<dbReference type="PANTHER" id="PTHR42877:SF4">
    <property type="entry name" value="FAD_NAD(P)-BINDING DOMAIN-CONTAINING PROTEIN-RELATED"/>
    <property type="match status" value="1"/>
</dbReference>
<reference evidence="5 6" key="1">
    <citation type="journal article" date="2012" name="Science">
        <title>The Paleozoic origin of enzymatic lignin decomposition reconstructed from 31 fungal genomes.</title>
        <authorList>
            <person name="Floudas D."/>
            <person name="Binder M."/>
            <person name="Riley R."/>
            <person name="Barry K."/>
            <person name="Blanchette R.A."/>
            <person name="Henrissat B."/>
            <person name="Martinez A.T."/>
            <person name="Otillar R."/>
            <person name="Spatafora J.W."/>
            <person name="Yadav J.S."/>
            <person name="Aerts A."/>
            <person name="Benoit I."/>
            <person name="Boyd A."/>
            <person name="Carlson A."/>
            <person name="Copeland A."/>
            <person name="Coutinho P.M."/>
            <person name="de Vries R.P."/>
            <person name="Ferreira P."/>
            <person name="Findley K."/>
            <person name="Foster B."/>
            <person name="Gaskell J."/>
            <person name="Glotzer D."/>
            <person name="Gorecki P."/>
            <person name="Heitman J."/>
            <person name="Hesse C."/>
            <person name="Hori C."/>
            <person name="Igarashi K."/>
            <person name="Jurgens J.A."/>
            <person name="Kallen N."/>
            <person name="Kersten P."/>
            <person name="Kohler A."/>
            <person name="Kuees U."/>
            <person name="Kumar T.K.A."/>
            <person name="Kuo A."/>
            <person name="LaButti K."/>
            <person name="Larrondo L.F."/>
            <person name="Lindquist E."/>
            <person name="Ling A."/>
            <person name="Lombard V."/>
            <person name="Lucas S."/>
            <person name="Lundell T."/>
            <person name="Martin R."/>
            <person name="McLaughlin D.J."/>
            <person name="Morgenstern I."/>
            <person name="Morin E."/>
            <person name="Murat C."/>
            <person name="Nagy L.G."/>
            <person name="Nolan M."/>
            <person name="Ohm R.A."/>
            <person name="Patyshakuliyeva A."/>
            <person name="Rokas A."/>
            <person name="Ruiz-Duenas F.J."/>
            <person name="Sabat G."/>
            <person name="Salamov A."/>
            <person name="Samejima M."/>
            <person name="Schmutz J."/>
            <person name="Slot J.C."/>
            <person name="St John F."/>
            <person name="Stenlid J."/>
            <person name="Sun H."/>
            <person name="Sun S."/>
            <person name="Syed K."/>
            <person name="Tsang A."/>
            <person name="Wiebenga A."/>
            <person name="Young D."/>
            <person name="Pisabarro A."/>
            <person name="Eastwood D.C."/>
            <person name="Martin F."/>
            <person name="Cullen D."/>
            <person name="Grigoriev I.V."/>
            <person name="Hibbett D.S."/>
        </authorList>
    </citation>
    <scope>NUCLEOTIDE SEQUENCE [LARGE SCALE GENOMIC DNA]</scope>
    <source>
        <strain evidence="5 6">DJM-731 SS1</strain>
    </source>
</reference>
<evidence type="ECO:0000256" key="4">
    <source>
        <dbReference type="ARBA" id="ARBA00023002"/>
    </source>
</evidence>
<dbReference type="Proteomes" id="UP000030653">
    <property type="component" value="Unassembled WGS sequence"/>
</dbReference>
<dbReference type="InterPro" id="IPR036188">
    <property type="entry name" value="FAD/NAD-bd_sf"/>
</dbReference>
<dbReference type="InterPro" id="IPR051209">
    <property type="entry name" value="FAD-bind_Monooxygenase_sf"/>
</dbReference>
<proteinExistence type="inferred from homology"/>
<dbReference type="RefSeq" id="XP_040624289.1">
    <property type="nucleotide sequence ID" value="XM_040771386.1"/>
</dbReference>
<dbReference type="OrthoDB" id="74360at2759"/>
<dbReference type="OMA" id="TWWVNSY"/>
<evidence type="ECO:0000313" key="6">
    <source>
        <dbReference type="Proteomes" id="UP000030653"/>
    </source>
</evidence>
<keyword evidence="4" id="KW-0560">Oxidoreductase</keyword>
<keyword evidence="2" id="KW-0285">Flavoprotein</keyword>
<evidence type="ECO:0000256" key="1">
    <source>
        <dbReference type="ARBA" id="ARBA00010139"/>
    </source>
</evidence>
<comment type="similarity">
    <text evidence="1">Belongs to the FAD-binding monooxygenase family.</text>
</comment>
<dbReference type="GO" id="GO:0050661">
    <property type="term" value="F:NADP binding"/>
    <property type="evidence" value="ECO:0007669"/>
    <property type="project" value="InterPro"/>
</dbReference>
<keyword evidence="6" id="KW-1185">Reference proteome</keyword>
<evidence type="ECO:0000256" key="3">
    <source>
        <dbReference type="ARBA" id="ARBA00022827"/>
    </source>
</evidence>
<organism evidence="5 6">
    <name type="scientific">Dacryopinax primogenitus (strain DJM 731)</name>
    <name type="common">Brown rot fungus</name>
    <dbReference type="NCBI Taxonomy" id="1858805"/>
    <lineage>
        <taxon>Eukaryota</taxon>
        <taxon>Fungi</taxon>
        <taxon>Dikarya</taxon>
        <taxon>Basidiomycota</taxon>
        <taxon>Agaricomycotina</taxon>
        <taxon>Dacrymycetes</taxon>
        <taxon>Dacrymycetales</taxon>
        <taxon>Dacrymycetaceae</taxon>
        <taxon>Dacryopinax</taxon>
    </lineage>
</organism>
<dbReference type="EMBL" id="JH795877">
    <property type="protein sequence ID" value="EJT97391.1"/>
    <property type="molecule type" value="Genomic_DNA"/>
</dbReference>
<dbReference type="HOGENOM" id="CLU_006937_7_0_1"/>
<evidence type="ECO:0000313" key="5">
    <source>
        <dbReference type="EMBL" id="EJT97391.1"/>
    </source>
</evidence>
<dbReference type="InterPro" id="IPR020946">
    <property type="entry name" value="Flavin_mOase-like"/>
</dbReference>
<dbReference type="Gene3D" id="3.50.50.60">
    <property type="entry name" value="FAD/NAD(P)-binding domain"/>
    <property type="match status" value="3"/>
</dbReference>